<feature type="non-terminal residue" evidence="1">
    <location>
        <position position="85"/>
    </location>
</feature>
<dbReference type="AlphaFoldDB" id="A0A7C5E137"/>
<sequence>MRFFSKNLDRLYNTAPTSFKTLLLFQLQESNNIVACISDEEEREIIKEELDSFPGIRAVFFNGISTAHFIHGDKHHVVLAGDPKE</sequence>
<evidence type="ECO:0000313" key="1">
    <source>
        <dbReference type="EMBL" id="HHF57884.1"/>
    </source>
</evidence>
<dbReference type="EMBL" id="DRTV01000036">
    <property type="protein sequence ID" value="HHF57884.1"/>
    <property type="molecule type" value="Genomic_DNA"/>
</dbReference>
<accession>A0A7C5E137</accession>
<protein>
    <submittedName>
        <fullName evidence="1">Uncharacterized protein</fullName>
    </submittedName>
</protein>
<reference evidence="1" key="1">
    <citation type="journal article" date="2020" name="mSystems">
        <title>Genome- and Community-Level Interaction Insights into Carbon Utilization and Element Cycling Functions of Hydrothermarchaeota in Hydrothermal Sediment.</title>
        <authorList>
            <person name="Zhou Z."/>
            <person name="Liu Y."/>
            <person name="Xu W."/>
            <person name="Pan J."/>
            <person name="Luo Z.H."/>
            <person name="Li M."/>
        </authorList>
    </citation>
    <scope>NUCLEOTIDE SEQUENCE [LARGE SCALE GENOMIC DNA]</scope>
    <source>
        <strain evidence="1">HyVt-94</strain>
    </source>
</reference>
<comment type="caution">
    <text evidence="1">The sequence shown here is derived from an EMBL/GenBank/DDBJ whole genome shotgun (WGS) entry which is preliminary data.</text>
</comment>
<name>A0A7C5E137_UNCW3</name>
<proteinExistence type="predicted"/>
<dbReference type="Proteomes" id="UP000886014">
    <property type="component" value="Unassembled WGS sequence"/>
</dbReference>
<gene>
    <name evidence="1" type="ORF">ENL41_00485</name>
</gene>
<organism evidence="1">
    <name type="scientific">candidate division WOR-3 bacterium</name>
    <dbReference type="NCBI Taxonomy" id="2052148"/>
    <lineage>
        <taxon>Bacteria</taxon>
        <taxon>Bacteria division WOR-3</taxon>
    </lineage>
</organism>